<dbReference type="Gene3D" id="3.40.50.720">
    <property type="entry name" value="NAD(P)-binding Rossmann-like Domain"/>
    <property type="match status" value="1"/>
</dbReference>
<organism evidence="3 4">
    <name type="scientific">Nonomuraea endophytica</name>
    <dbReference type="NCBI Taxonomy" id="714136"/>
    <lineage>
        <taxon>Bacteria</taxon>
        <taxon>Bacillati</taxon>
        <taxon>Actinomycetota</taxon>
        <taxon>Actinomycetes</taxon>
        <taxon>Streptosporangiales</taxon>
        <taxon>Streptosporangiaceae</taxon>
        <taxon>Nonomuraea</taxon>
    </lineage>
</organism>
<dbReference type="AlphaFoldDB" id="A0A7W8ADU0"/>
<dbReference type="PANTHER" id="PTHR24321:SF8">
    <property type="entry name" value="ESTRADIOL 17-BETA-DEHYDROGENASE 8-RELATED"/>
    <property type="match status" value="1"/>
</dbReference>
<evidence type="ECO:0000256" key="1">
    <source>
        <dbReference type="ARBA" id="ARBA00006484"/>
    </source>
</evidence>
<accession>A0A7W8ADU0</accession>
<comment type="caution">
    <text evidence="3">The sequence shown here is derived from an EMBL/GenBank/DDBJ whole genome shotgun (WGS) entry which is preliminary data.</text>
</comment>
<gene>
    <name evidence="3" type="ORF">HNR40_008863</name>
</gene>
<dbReference type="Proteomes" id="UP000568380">
    <property type="component" value="Unassembled WGS sequence"/>
</dbReference>
<dbReference type="Pfam" id="PF13561">
    <property type="entry name" value="adh_short_C2"/>
    <property type="match status" value="1"/>
</dbReference>
<dbReference type="EMBL" id="JACHIN010000016">
    <property type="protein sequence ID" value="MBB5083360.1"/>
    <property type="molecule type" value="Genomic_DNA"/>
</dbReference>
<proteinExistence type="inferred from homology"/>
<evidence type="ECO:0000256" key="2">
    <source>
        <dbReference type="ARBA" id="ARBA00023002"/>
    </source>
</evidence>
<dbReference type="SUPFAM" id="SSF51735">
    <property type="entry name" value="NAD(P)-binding Rossmann-fold domains"/>
    <property type="match status" value="1"/>
</dbReference>
<dbReference type="CDD" id="cd05233">
    <property type="entry name" value="SDR_c"/>
    <property type="match status" value="1"/>
</dbReference>
<keyword evidence="4" id="KW-1185">Reference proteome</keyword>
<dbReference type="RefSeq" id="WP_221341546.1">
    <property type="nucleotide sequence ID" value="NZ_JACHIN010000016.1"/>
</dbReference>
<evidence type="ECO:0000313" key="3">
    <source>
        <dbReference type="EMBL" id="MBB5083360.1"/>
    </source>
</evidence>
<dbReference type="GO" id="GO:0016491">
    <property type="term" value="F:oxidoreductase activity"/>
    <property type="evidence" value="ECO:0007669"/>
    <property type="project" value="UniProtKB-KW"/>
</dbReference>
<evidence type="ECO:0000313" key="4">
    <source>
        <dbReference type="Proteomes" id="UP000568380"/>
    </source>
</evidence>
<sequence>MTLRPRPAAGYGATKAALESLTRTWALGWAPANVRVNAVLPGAMTMVETVAAMGPDVGDMAQTTALARASDPLEVAEAVMFVASDQASYGTGAVIAADGGRTAI</sequence>
<dbReference type="PRINTS" id="PR00081">
    <property type="entry name" value="GDHRDH"/>
</dbReference>
<dbReference type="InterPro" id="IPR002347">
    <property type="entry name" value="SDR_fam"/>
</dbReference>
<name>A0A7W8ADU0_9ACTN</name>
<comment type="similarity">
    <text evidence="1">Belongs to the short-chain dehydrogenases/reductases (SDR) family.</text>
</comment>
<dbReference type="InterPro" id="IPR036291">
    <property type="entry name" value="NAD(P)-bd_dom_sf"/>
</dbReference>
<protein>
    <submittedName>
        <fullName evidence="3">NAD(P)-dependent dehydrogenase (Short-subunit alcohol dehydrogenase family)</fullName>
    </submittedName>
</protein>
<dbReference type="PANTHER" id="PTHR24321">
    <property type="entry name" value="DEHYDROGENASES, SHORT CHAIN"/>
    <property type="match status" value="1"/>
</dbReference>
<reference evidence="3 4" key="1">
    <citation type="submission" date="2020-08" db="EMBL/GenBank/DDBJ databases">
        <title>Genomic Encyclopedia of Type Strains, Phase IV (KMG-IV): sequencing the most valuable type-strain genomes for metagenomic binning, comparative biology and taxonomic classification.</title>
        <authorList>
            <person name="Goeker M."/>
        </authorList>
    </citation>
    <scope>NUCLEOTIDE SEQUENCE [LARGE SCALE GENOMIC DNA]</scope>
    <source>
        <strain evidence="3 4">DSM 45385</strain>
    </source>
</reference>
<keyword evidence="2" id="KW-0560">Oxidoreductase</keyword>